<dbReference type="EMBL" id="MK071980">
    <property type="protein sequence ID" value="AYV75678.1"/>
    <property type="molecule type" value="Genomic_DNA"/>
</dbReference>
<reference evidence="1" key="1">
    <citation type="submission" date="2018-10" db="EMBL/GenBank/DDBJ databases">
        <title>Hidden diversity of soil giant viruses.</title>
        <authorList>
            <person name="Schulz F."/>
            <person name="Alteio L."/>
            <person name="Goudeau D."/>
            <person name="Ryan E.M."/>
            <person name="Malmstrom R.R."/>
            <person name="Blanchard J."/>
            <person name="Woyke T."/>
        </authorList>
    </citation>
    <scope>NUCLEOTIDE SEQUENCE</scope>
    <source>
        <strain evidence="1">TEV1</strain>
    </source>
</reference>
<protein>
    <submittedName>
        <fullName evidence="1">Uncharacterized protein</fullName>
    </submittedName>
</protein>
<evidence type="ECO:0000313" key="1">
    <source>
        <dbReference type="EMBL" id="AYV75678.1"/>
    </source>
</evidence>
<proteinExistence type="predicted"/>
<accession>A0A3G4ZLH6</accession>
<gene>
    <name evidence="1" type="ORF">Terrestrivirus2_186</name>
</gene>
<name>A0A3G4ZLH6_9VIRU</name>
<organism evidence="1">
    <name type="scientific">Terrestrivirus sp</name>
    <dbReference type="NCBI Taxonomy" id="2487775"/>
    <lineage>
        <taxon>Viruses</taxon>
        <taxon>Varidnaviria</taxon>
        <taxon>Bamfordvirae</taxon>
        <taxon>Nucleocytoviricota</taxon>
        <taxon>Megaviricetes</taxon>
        <taxon>Imitervirales</taxon>
        <taxon>Mimiviridae</taxon>
        <taxon>Klosneuvirinae</taxon>
    </lineage>
</organism>
<sequence>MSKIFVKKCDIPISYNKVKTDIVKETIPPGSYTIEQPLLSNHMVEMRWRFLHIPIEHLNTTKGDNSTKTKNKTVQKIVEMSRKKPDNSREYLNKQMKWVISEVDELFDQYVTEQYFFYTED</sequence>